<feature type="transmembrane region" description="Helical" evidence="9">
    <location>
        <begin position="229"/>
        <end position="250"/>
    </location>
</feature>
<evidence type="ECO:0000259" key="10">
    <source>
        <dbReference type="PROSITE" id="PS50850"/>
    </source>
</evidence>
<dbReference type="Gene3D" id="1.20.1250.20">
    <property type="entry name" value="MFS general substrate transporter like domains"/>
    <property type="match status" value="1"/>
</dbReference>
<dbReference type="FunFam" id="1.20.1250.20:FF:000078">
    <property type="entry name" value="MFS maltose transporter, putative"/>
    <property type="match status" value="1"/>
</dbReference>
<evidence type="ECO:0000256" key="2">
    <source>
        <dbReference type="ARBA" id="ARBA00010992"/>
    </source>
</evidence>
<feature type="transmembrane region" description="Helical" evidence="9">
    <location>
        <begin position="351"/>
        <end position="371"/>
    </location>
</feature>
<name>A0A1Y1UE04_9TREE</name>
<dbReference type="InterPro" id="IPR036259">
    <property type="entry name" value="MFS_trans_sf"/>
</dbReference>
<dbReference type="GeneID" id="33555272"/>
<evidence type="ECO:0000256" key="6">
    <source>
        <dbReference type="ARBA" id="ARBA00023136"/>
    </source>
</evidence>
<dbReference type="SUPFAM" id="SSF103473">
    <property type="entry name" value="MFS general substrate transporter"/>
    <property type="match status" value="1"/>
</dbReference>
<evidence type="ECO:0000256" key="5">
    <source>
        <dbReference type="ARBA" id="ARBA00022989"/>
    </source>
</evidence>
<dbReference type="RefSeq" id="XP_021870372.1">
    <property type="nucleotide sequence ID" value="XM_022013464.1"/>
</dbReference>
<dbReference type="NCBIfam" id="TIGR00879">
    <property type="entry name" value="SP"/>
    <property type="match status" value="1"/>
</dbReference>
<dbReference type="InterPro" id="IPR003663">
    <property type="entry name" value="Sugar/inositol_transpt"/>
</dbReference>
<dbReference type="PANTHER" id="PTHR48022">
    <property type="entry name" value="PLASTIDIC GLUCOSE TRANSPORTER 4"/>
    <property type="match status" value="1"/>
</dbReference>
<evidence type="ECO:0000256" key="7">
    <source>
        <dbReference type="ARBA" id="ARBA00049119"/>
    </source>
</evidence>
<reference evidence="11 12" key="1">
    <citation type="submission" date="2017-03" db="EMBL/GenBank/DDBJ databases">
        <title>Widespread Adenine N6-methylation of Active Genes in Fungi.</title>
        <authorList>
            <consortium name="DOE Joint Genome Institute"/>
            <person name="Mondo S.J."/>
            <person name="Dannebaum R.O."/>
            <person name="Kuo R.C."/>
            <person name="Louie K.B."/>
            <person name="Bewick A.J."/>
            <person name="Labutti K."/>
            <person name="Haridas S."/>
            <person name="Kuo A."/>
            <person name="Salamov A."/>
            <person name="Ahrendt S.R."/>
            <person name="Lau R."/>
            <person name="Bowen B.P."/>
            <person name="Lipzen A."/>
            <person name="Sullivan W."/>
            <person name="Andreopoulos W.B."/>
            <person name="Clum A."/>
            <person name="Lindquist E."/>
            <person name="Daum C."/>
            <person name="Northen T.R."/>
            <person name="Ramamoorthy G."/>
            <person name="Schmitz R.J."/>
            <person name="Gryganskyi A."/>
            <person name="Culley D."/>
            <person name="Magnuson J."/>
            <person name="James T.Y."/>
            <person name="O'Malley M.A."/>
            <person name="Stajich J.E."/>
            <person name="Spatafora J.W."/>
            <person name="Visel A."/>
            <person name="Grigoriev I.V."/>
        </authorList>
    </citation>
    <scope>NUCLEOTIDE SEQUENCE [LARGE SCALE GENOMIC DNA]</scope>
    <source>
        <strain evidence="11 12">NRRL Y-17943</strain>
    </source>
</reference>
<dbReference type="InterPro" id="IPR020846">
    <property type="entry name" value="MFS_dom"/>
</dbReference>
<dbReference type="Proteomes" id="UP000193218">
    <property type="component" value="Unassembled WGS sequence"/>
</dbReference>
<comment type="similarity">
    <text evidence="2 8">Belongs to the major facilitator superfamily. Sugar transporter (TC 2.A.1.1) family.</text>
</comment>
<dbReference type="GO" id="GO:0016020">
    <property type="term" value="C:membrane"/>
    <property type="evidence" value="ECO:0007669"/>
    <property type="project" value="UniProtKB-SubCell"/>
</dbReference>
<evidence type="ECO:0000256" key="9">
    <source>
        <dbReference type="SAM" id="Phobius"/>
    </source>
</evidence>
<feature type="domain" description="Major facilitator superfamily (MFS) profile" evidence="10">
    <location>
        <begin position="54"/>
        <end position="499"/>
    </location>
</feature>
<feature type="transmembrane region" description="Helical" evidence="9">
    <location>
        <begin position="378"/>
        <end position="399"/>
    </location>
</feature>
<dbReference type="AlphaFoldDB" id="A0A1Y1UE04"/>
<evidence type="ECO:0000256" key="4">
    <source>
        <dbReference type="ARBA" id="ARBA00022692"/>
    </source>
</evidence>
<evidence type="ECO:0000256" key="3">
    <source>
        <dbReference type="ARBA" id="ARBA00022448"/>
    </source>
</evidence>
<dbReference type="PROSITE" id="PS50850">
    <property type="entry name" value="MFS"/>
    <property type="match status" value="1"/>
</dbReference>
<proteinExistence type="inferred from homology"/>
<evidence type="ECO:0000313" key="12">
    <source>
        <dbReference type="Proteomes" id="UP000193218"/>
    </source>
</evidence>
<comment type="caution">
    <text evidence="11">The sequence shown here is derived from an EMBL/GenBank/DDBJ whole genome shotgun (WGS) entry which is preliminary data.</text>
</comment>
<feature type="transmembrane region" description="Helical" evidence="9">
    <location>
        <begin position="52"/>
        <end position="76"/>
    </location>
</feature>
<protein>
    <submittedName>
        <fullName evidence="11">Putative maltose permease</fullName>
    </submittedName>
</protein>
<evidence type="ECO:0000313" key="11">
    <source>
        <dbReference type="EMBL" id="ORX36271.1"/>
    </source>
</evidence>
<dbReference type="OrthoDB" id="6133115at2759"/>
<keyword evidence="5 9" id="KW-1133">Transmembrane helix</keyword>
<comment type="catalytic activity">
    <reaction evidence="7">
        <text>myo-inositol(out) + H(+)(out) = myo-inositol(in) + H(+)(in)</text>
        <dbReference type="Rhea" id="RHEA:60364"/>
        <dbReference type="ChEBI" id="CHEBI:15378"/>
        <dbReference type="ChEBI" id="CHEBI:17268"/>
    </reaction>
</comment>
<comment type="subcellular location">
    <subcellularLocation>
        <location evidence="1">Membrane</location>
        <topology evidence="1">Multi-pass membrane protein</topology>
    </subcellularLocation>
</comment>
<gene>
    <name evidence="11" type="ORF">BD324DRAFT_580808</name>
</gene>
<keyword evidence="6 9" id="KW-0472">Membrane</keyword>
<feature type="transmembrane region" description="Helical" evidence="9">
    <location>
        <begin position="187"/>
        <end position="209"/>
    </location>
</feature>
<dbReference type="GO" id="GO:0005351">
    <property type="term" value="F:carbohydrate:proton symporter activity"/>
    <property type="evidence" value="ECO:0007669"/>
    <property type="project" value="TreeGrafter"/>
</dbReference>
<keyword evidence="12" id="KW-1185">Reference proteome</keyword>
<keyword evidence="3 8" id="KW-0813">Transport</keyword>
<evidence type="ECO:0000256" key="1">
    <source>
        <dbReference type="ARBA" id="ARBA00004141"/>
    </source>
</evidence>
<dbReference type="PANTHER" id="PTHR48022:SF53">
    <property type="entry name" value="ALPHA-GLUCOSIDE TRANSPORTER, PUTATIVE (AFU_ORTHOLOGUE AFUA_3G01700)-RELATED"/>
    <property type="match status" value="1"/>
</dbReference>
<feature type="transmembrane region" description="Helical" evidence="9">
    <location>
        <begin position="405"/>
        <end position="427"/>
    </location>
</feature>
<evidence type="ECO:0000256" key="8">
    <source>
        <dbReference type="RuleBase" id="RU003346"/>
    </source>
</evidence>
<feature type="transmembrane region" description="Helical" evidence="9">
    <location>
        <begin position="130"/>
        <end position="148"/>
    </location>
</feature>
<dbReference type="InterPro" id="IPR005828">
    <property type="entry name" value="MFS_sugar_transport-like"/>
</dbReference>
<keyword evidence="4 9" id="KW-0812">Transmembrane</keyword>
<dbReference type="InterPro" id="IPR050360">
    <property type="entry name" value="MFS_Sugar_Transporters"/>
</dbReference>
<organism evidence="11 12">
    <name type="scientific">Kockovaella imperatae</name>
    <dbReference type="NCBI Taxonomy" id="4999"/>
    <lineage>
        <taxon>Eukaryota</taxon>
        <taxon>Fungi</taxon>
        <taxon>Dikarya</taxon>
        <taxon>Basidiomycota</taxon>
        <taxon>Agaricomycotina</taxon>
        <taxon>Tremellomycetes</taxon>
        <taxon>Tremellales</taxon>
        <taxon>Cuniculitremaceae</taxon>
        <taxon>Kockovaella</taxon>
    </lineage>
</organism>
<dbReference type="Pfam" id="PF00083">
    <property type="entry name" value="Sugar_tr"/>
    <property type="match status" value="1"/>
</dbReference>
<dbReference type="InParanoid" id="A0A1Y1UE04"/>
<feature type="transmembrane region" description="Helical" evidence="9">
    <location>
        <begin position="315"/>
        <end position="336"/>
    </location>
</feature>
<sequence length="552" mass="61058">MENTTKHIGLTDAQFEHVTSFDPAILAEGQRFIEEEKAATQGQTLRTHWRGALFSLALSFALVMEGFDCIIGSFYGQPAFQRTFGKLQADGSYQISANDQSLIGNIGTIGNIGGLLVTGICQERFGSRKTYIGGMAWMIFVIFLIVFAKNIKMFAAANFLEQIGFGLFQTLTTAYAAEICPINLRGLLASFVNMAWGIGLVLSAGVGRASLDIDQTSNWAWRLPYCLQWVWPIPLAIFCYLAPESPWWLIRKGRFEEAEQSLRAAAAPGHYDGRDLSAYVTYMRHVDMMDRVEAKSGSFKECFTGTNRRRTEIMFGVWLIQVWGGQGITGLAVQFFEDSGLSVQGAFDVNLAINCMVILGCMITWALLPYFGRRPMYLFSLFATAACLLVIGTIAFTKITNGGRLAMAVLMILIQLLYSTSIGPLCYAISGELPNSRVRSQSIVLGRGLYCVCGFITGQLGPRFVNPTGWNLGAKSAYFWLGTNIVCTTWCYFRLPETGGFSFAELDILFANKVSTRKFKHVVIHDEVVESKPVAELEEKPTTAGEQVAHLE</sequence>
<dbReference type="EMBL" id="NBSH01000008">
    <property type="protein sequence ID" value="ORX36271.1"/>
    <property type="molecule type" value="Genomic_DNA"/>
</dbReference>
<accession>A0A1Y1UE04</accession>